<accession>A0AAV6G684</accession>
<reference evidence="1" key="1">
    <citation type="submission" date="2020-10" db="EMBL/GenBank/DDBJ databases">
        <title>Chromosome-scale genome assembly of the Allis shad, Alosa alosa.</title>
        <authorList>
            <person name="Margot Z."/>
            <person name="Christophe K."/>
            <person name="Cabau C."/>
            <person name="Louis A."/>
            <person name="Berthelot C."/>
            <person name="Parey E."/>
            <person name="Roest Crollius H."/>
            <person name="Montfort J."/>
            <person name="Robinson-Rechavi M."/>
            <person name="Bucao C."/>
            <person name="Bouchez O."/>
            <person name="Gislard M."/>
            <person name="Lluch J."/>
            <person name="Milhes M."/>
            <person name="Lampietro C."/>
            <person name="Lopez Roques C."/>
            <person name="Donnadieu C."/>
            <person name="Braasch I."/>
            <person name="Desvignes T."/>
            <person name="Postlethwait J."/>
            <person name="Bobe J."/>
            <person name="Guiguen Y."/>
        </authorList>
    </citation>
    <scope>NUCLEOTIDE SEQUENCE</scope>
    <source>
        <strain evidence="1">M-15738</strain>
        <tissue evidence="1">Blood</tissue>
    </source>
</reference>
<evidence type="ECO:0000313" key="1">
    <source>
        <dbReference type="EMBL" id="KAG5269076.1"/>
    </source>
</evidence>
<name>A0AAV6G684_9TELE</name>
<keyword evidence="2" id="KW-1185">Reference proteome</keyword>
<sequence length="431" mass="47883">MAFYRRTFNPTGSWIGTEHQLLSQRNLLWLSTAEENRNMAPLWTTPNTNQYQHVRSTRFSASKYWRESGDWRAAQKGYSGMVKLPTTTPREKMETLTFVGNFNHPQLTSVRSSQVAPIKPAAVAPVRKETFVENFSHASNVTQDQFIALLNSRQSTISGSAVIRGVSSTQKTPLNPTWSHSSDSGNMNYAHPSTSVDAHMPTQEQRLQWATALHPQETSDLTHVGIRSSHTRSSAESVKSLNNVMNLMAKSDDTTASLKEAGHLRFVGNFTLPAEVLHGQQSAQVPCSVSQEGVNSPRVSQTPSTSVAPASLLTGARGQILSFPKTSTDYYNRVNYVKMMAYHRDMASYYRELKLKAEPIPAMEGSLCTTELQGKTGSFHDWNEPPQKTWWDDATEGIVLPDDAVEKLDAIPGIWDLAIQMGFLTVCEADD</sequence>
<dbReference type="AlphaFoldDB" id="A0AAV6G684"/>
<dbReference type="EMBL" id="JADWDJ010000015">
    <property type="protein sequence ID" value="KAG5269076.1"/>
    <property type="molecule type" value="Genomic_DNA"/>
</dbReference>
<gene>
    <name evidence="1" type="ORF">AALO_G00198040</name>
</gene>
<protein>
    <submittedName>
        <fullName evidence="1">Uncharacterized protein</fullName>
    </submittedName>
</protein>
<dbReference type="Proteomes" id="UP000823561">
    <property type="component" value="Chromosome 15"/>
</dbReference>
<comment type="caution">
    <text evidence="1">The sequence shown here is derived from an EMBL/GenBank/DDBJ whole genome shotgun (WGS) entry which is preliminary data.</text>
</comment>
<organism evidence="1 2">
    <name type="scientific">Alosa alosa</name>
    <name type="common">allis shad</name>
    <dbReference type="NCBI Taxonomy" id="278164"/>
    <lineage>
        <taxon>Eukaryota</taxon>
        <taxon>Metazoa</taxon>
        <taxon>Chordata</taxon>
        <taxon>Craniata</taxon>
        <taxon>Vertebrata</taxon>
        <taxon>Euteleostomi</taxon>
        <taxon>Actinopterygii</taxon>
        <taxon>Neopterygii</taxon>
        <taxon>Teleostei</taxon>
        <taxon>Clupei</taxon>
        <taxon>Clupeiformes</taxon>
        <taxon>Clupeoidei</taxon>
        <taxon>Clupeidae</taxon>
        <taxon>Alosa</taxon>
    </lineage>
</organism>
<evidence type="ECO:0000313" key="2">
    <source>
        <dbReference type="Proteomes" id="UP000823561"/>
    </source>
</evidence>
<proteinExistence type="predicted"/>